<comment type="subcellular location">
    <subcellularLocation>
        <location evidence="1">Cell envelope</location>
    </subcellularLocation>
</comment>
<organism evidence="7 8">
    <name type="scientific">Nocardioides zeae</name>
    <dbReference type="NCBI Taxonomy" id="1457234"/>
    <lineage>
        <taxon>Bacteria</taxon>
        <taxon>Bacillati</taxon>
        <taxon>Actinomycetota</taxon>
        <taxon>Actinomycetes</taxon>
        <taxon>Propionibacteriales</taxon>
        <taxon>Nocardioidaceae</taxon>
        <taxon>Nocardioides</taxon>
    </lineage>
</organism>
<evidence type="ECO:0000256" key="2">
    <source>
        <dbReference type="ARBA" id="ARBA00008814"/>
    </source>
</evidence>
<evidence type="ECO:0000256" key="4">
    <source>
        <dbReference type="ARBA" id="ARBA00022729"/>
    </source>
</evidence>
<protein>
    <submittedName>
        <fullName evidence="7">Iron-siderophore ABC transporter substrate-binding protein</fullName>
    </submittedName>
</protein>
<dbReference type="Proteomes" id="UP000468687">
    <property type="component" value="Unassembled WGS sequence"/>
</dbReference>
<name>A0A6P0HHC2_9ACTN</name>
<evidence type="ECO:0000256" key="3">
    <source>
        <dbReference type="ARBA" id="ARBA00022448"/>
    </source>
</evidence>
<dbReference type="EMBL" id="JAAGXA010000004">
    <property type="protein sequence ID" value="NEN78048.1"/>
    <property type="molecule type" value="Genomic_DNA"/>
</dbReference>
<keyword evidence="3" id="KW-0813">Transport</keyword>
<comment type="caution">
    <text evidence="7">The sequence shown here is derived from an EMBL/GenBank/DDBJ whole genome shotgun (WGS) entry which is preliminary data.</text>
</comment>
<keyword evidence="8" id="KW-1185">Reference proteome</keyword>
<dbReference type="PANTHER" id="PTHR30532">
    <property type="entry name" value="IRON III DICITRATE-BINDING PERIPLASMIC PROTEIN"/>
    <property type="match status" value="1"/>
</dbReference>
<feature type="chain" id="PRO_5027078320" evidence="5">
    <location>
        <begin position="30"/>
        <end position="306"/>
    </location>
</feature>
<dbReference type="CDD" id="cd01146">
    <property type="entry name" value="FhuD"/>
    <property type="match status" value="1"/>
</dbReference>
<feature type="signal peptide" evidence="5">
    <location>
        <begin position="1"/>
        <end position="29"/>
    </location>
</feature>
<evidence type="ECO:0000313" key="7">
    <source>
        <dbReference type="EMBL" id="NEN78048.1"/>
    </source>
</evidence>
<dbReference type="PANTHER" id="PTHR30532:SF25">
    <property type="entry name" value="IRON(III) DICITRATE-BINDING PERIPLASMIC PROTEIN"/>
    <property type="match status" value="1"/>
</dbReference>
<dbReference type="InterPro" id="IPR002491">
    <property type="entry name" value="ABC_transptr_periplasmic_BD"/>
</dbReference>
<keyword evidence="4 5" id="KW-0732">Signal</keyword>
<dbReference type="GO" id="GO:0030288">
    <property type="term" value="C:outer membrane-bounded periplasmic space"/>
    <property type="evidence" value="ECO:0007669"/>
    <property type="project" value="TreeGrafter"/>
</dbReference>
<proteinExistence type="inferred from homology"/>
<dbReference type="AlphaFoldDB" id="A0A6P0HHC2"/>
<feature type="domain" description="Fe/B12 periplasmic-binding" evidence="6">
    <location>
        <begin position="55"/>
        <end position="306"/>
    </location>
</feature>
<evidence type="ECO:0000313" key="8">
    <source>
        <dbReference type="Proteomes" id="UP000468687"/>
    </source>
</evidence>
<gene>
    <name evidence="7" type="ORF">G3T38_07140</name>
</gene>
<evidence type="ECO:0000256" key="5">
    <source>
        <dbReference type="SAM" id="SignalP"/>
    </source>
</evidence>
<dbReference type="Pfam" id="PF01497">
    <property type="entry name" value="Peripla_BP_2"/>
    <property type="match status" value="1"/>
</dbReference>
<dbReference type="RefSeq" id="WP_163771420.1">
    <property type="nucleotide sequence ID" value="NZ_JAAGXA010000004.1"/>
</dbReference>
<dbReference type="InterPro" id="IPR051313">
    <property type="entry name" value="Bact_iron-sidero_bind"/>
</dbReference>
<accession>A0A6P0HHC2</accession>
<reference evidence="7 8" key="1">
    <citation type="journal article" date="2014" name="Int. J. Syst. Evol. Microbiol.">
        <title>Nocardioides zeae sp. nov., isolated from the stem of Zea mays.</title>
        <authorList>
            <person name="Glaeser S.P."/>
            <person name="McInroy J.A."/>
            <person name="Busse H.J."/>
            <person name="Kampfer P."/>
        </authorList>
    </citation>
    <scope>NUCLEOTIDE SEQUENCE [LARGE SCALE GENOMIC DNA]</scope>
    <source>
        <strain evidence="7 8">JCM 30728</strain>
    </source>
</reference>
<evidence type="ECO:0000259" key="6">
    <source>
        <dbReference type="PROSITE" id="PS50983"/>
    </source>
</evidence>
<dbReference type="PROSITE" id="PS50983">
    <property type="entry name" value="FE_B12_PBP"/>
    <property type="match status" value="1"/>
</dbReference>
<dbReference type="SUPFAM" id="SSF53807">
    <property type="entry name" value="Helical backbone' metal receptor"/>
    <property type="match status" value="1"/>
</dbReference>
<sequence length="306" mass="32069">MNLHRRATALTVSALTCLALAGCGNPADAGDDAADDEREVTHARGATAVPADPQRVVVLEPVQLDTAVALGATPVGAAVLNEAAGVPAYLGDGAADVETVGTVTEPDVDRIAALRPDLIIGTETRHSALYDQLSDVAPTVFMASQSDPWQDNVRFVAEALGDPEGADELLEGYQERCDEIAEEFSTEGQTAQLVRPRDGLVTLYGPTSFAGSTLECAGFTTPDRPEWADEISSDLSPERVLEAQADLVLVTTTDVDDPSTLPTAFTANADAFPDLHLVDQSFWITGVGPLGGQAVLDDLERILSGS</sequence>
<comment type="similarity">
    <text evidence="2">Belongs to the bacterial solute-binding protein 8 family.</text>
</comment>
<dbReference type="PROSITE" id="PS51257">
    <property type="entry name" value="PROKAR_LIPOPROTEIN"/>
    <property type="match status" value="1"/>
</dbReference>
<dbReference type="Gene3D" id="3.40.50.1980">
    <property type="entry name" value="Nitrogenase molybdenum iron protein domain"/>
    <property type="match status" value="2"/>
</dbReference>
<dbReference type="GO" id="GO:1901678">
    <property type="term" value="P:iron coordination entity transport"/>
    <property type="evidence" value="ECO:0007669"/>
    <property type="project" value="UniProtKB-ARBA"/>
</dbReference>
<evidence type="ECO:0000256" key="1">
    <source>
        <dbReference type="ARBA" id="ARBA00004196"/>
    </source>
</evidence>